<dbReference type="PANTHER" id="PTHR45875:SF1">
    <property type="entry name" value="METHYLTRANSFERASE N6AMT1"/>
    <property type="match status" value="1"/>
</dbReference>
<feature type="non-terminal residue" evidence="7">
    <location>
        <position position="221"/>
    </location>
</feature>
<dbReference type="InterPro" id="IPR052190">
    <property type="entry name" value="Euk-Arch_PrmC-MTase"/>
</dbReference>
<keyword evidence="6" id="KW-0539">Nucleus</keyword>
<organism evidence="7 8">
    <name type="scientific">Calocera viscosa (strain TUFC12733)</name>
    <dbReference type="NCBI Taxonomy" id="1330018"/>
    <lineage>
        <taxon>Eukaryota</taxon>
        <taxon>Fungi</taxon>
        <taxon>Dikarya</taxon>
        <taxon>Basidiomycota</taxon>
        <taxon>Agaricomycotina</taxon>
        <taxon>Dacrymycetes</taxon>
        <taxon>Dacrymycetales</taxon>
        <taxon>Dacrymycetaceae</taxon>
        <taxon>Calocera</taxon>
    </lineage>
</organism>
<dbReference type="Proteomes" id="UP000076738">
    <property type="component" value="Unassembled WGS sequence"/>
</dbReference>
<sequence>MLPTPDLSHLTRQDFALIYQPAEDTFILLDALERDAELIKTADPTVSLEIGSGSGCVSAFIGQIMGDRSVYLCTDINDHAARCTLTTGQKNKVLLNPVITSLIQGLSPRLLGNVDLLVFNPPYVPTDEEEVIRAQSDRTISGAWAGGSHGMSVAQELLRMIPSLLSKNGYFYLVALRENNPPAIAHQAESELGLTCTVVLERRAGIEHLFVLRFSHKNHHT</sequence>
<keyword evidence="4 7" id="KW-0808">Transferase</keyword>
<dbReference type="OrthoDB" id="406152at2759"/>
<evidence type="ECO:0000313" key="7">
    <source>
        <dbReference type="EMBL" id="KZO94996.1"/>
    </source>
</evidence>
<dbReference type="FunFam" id="3.40.50.150:FF:000077">
    <property type="entry name" value="HemK methyltransferase family member 2"/>
    <property type="match status" value="1"/>
</dbReference>
<keyword evidence="3 7" id="KW-0489">Methyltransferase</keyword>
<gene>
    <name evidence="7" type="ORF">CALVIDRAFT_500656</name>
</gene>
<dbReference type="GO" id="GO:0008276">
    <property type="term" value="F:protein methyltransferase activity"/>
    <property type="evidence" value="ECO:0007669"/>
    <property type="project" value="TreeGrafter"/>
</dbReference>
<dbReference type="EMBL" id="KV417291">
    <property type="protein sequence ID" value="KZO94996.1"/>
    <property type="molecule type" value="Genomic_DNA"/>
</dbReference>
<dbReference type="SUPFAM" id="SSF53335">
    <property type="entry name" value="S-adenosyl-L-methionine-dependent methyltransferases"/>
    <property type="match status" value="1"/>
</dbReference>
<dbReference type="InterPro" id="IPR029063">
    <property type="entry name" value="SAM-dependent_MTases_sf"/>
</dbReference>
<keyword evidence="8" id="KW-1185">Reference proteome</keyword>
<comment type="subcellular location">
    <subcellularLocation>
        <location evidence="1">Nucleus</location>
    </subcellularLocation>
</comment>
<dbReference type="GO" id="GO:0032259">
    <property type="term" value="P:methylation"/>
    <property type="evidence" value="ECO:0007669"/>
    <property type="project" value="UniProtKB-KW"/>
</dbReference>
<dbReference type="GO" id="GO:0005634">
    <property type="term" value="C:nucleus"/>
    <property type="evidence" value="ECO:0007669"/>
    <property type="project" value="UniProtKB-SubCell"/>
</dbReference>
<dbReference type="GO" id="GO:0008757">
    <property type="term" value="F:S-adenosylmethionine-dependent methyltransferase activity"/>
    <property type="evidence" value="ECO:0007669"/>
    <property type="project" value="TreeGrafter"/>
</dbReference>
<dbReference type="PROSITE" id="PS00092">
    <property type="entry name" value="N6_MTASE"/>
    <property type="match status" value="1"/>
</dbReference>
<evidence type="ECO:0000256" key="6">
    <source>
        <dbReference type="ARBA" id="ARBA00023242"/>
    </source>
</evidence>
<comment type="similarity">
    <text evidence="2">Belongs to the eukaryotic/archaeal PrmC-related family.</text>
</comment>
<dbReference type="Gene3D" id="3.40.50.150">
    <property type="entry name" value="Vaccinia Virus protein VP39"/>
    <property type="match status" value="1"/>
</dbReference>
<evidence type="ECO:0000256" key="1">
    <source>
        <dbReference type="ARBA" id="ARBA00004123"/>
    </source>
</evidence>
<dbReference type="GO" id="GO:0035657">
    <property type="term" value="C:eRF1 methyltransferase complex"/>
    <property type="evidence" value="ECO:0007669"/>
    <property type="project" value="TreeGrafter"/>
</dbReference>
<protein>
    <submittedName>
        <fullName evidence="7">S-adenosyl-L-methionine-dependent methyltransferase</fullName>
    </submittedName>
</protein>
<dbReference type="InterPro" id="IPR002052">
    <property type="entry name" value="DNA_methylase_N6_adenine_CS"/>
</dbReference>
<dbReference type="PANTHER" id="PTHR45875">
    <property type="entry name" value="METHYLTRANSFERASE N6AMT1"/>
    <property type="match status" value="1"/>
</dbReference>
<name>A0A167KTS0_CALVF</name>
<dbReference type="CDD" id="cd02440">
    <property type="entry name" value="AdoMet_MTases"/>
    <property type="match status" value="1"/>
</dbReference>
<dbReference type="GO" id="GO:0003676">
    <property type="term" value="F:nucleic acid binding"/>
    <property type="evidence" value="ECO:0007669"/>
    <property type="project" value="InterPro"/>
</dbReference>
<proteinExistence type="inferred from homology"/>
<reference evidence="7 8" key="1">
    <citation type="journal article" date="2016" name="Mol. Biol. Evol.">
        <title>Comparative Genomics of Early-Diverging Mushroom-Forming Fungi Provides Insights into the Origins of Lignocellulose Decay Capabilities.</title>
        <authorList>
            <person name="Nagy L.G."/>
            <person name="Riley R."/>
            <person name="Tritt A."/>
            <person name="Adam C."/>
            <person name="Daum C."/>
            <person name="Floudas D."/>
            <person name="Sun H."/>
            <person name="Yadav J.S."/>
            <person name="Pangilinan J."/>
            <person name="Larsson K.H."/>
            <person name="Matsuura K."/>
            <person name="Barry K."/>
            <person name="Labutti K."/>
            <person name="Kuo R."/>
            <person name="Ohm R.A."/>
            <person name="Bhattacharya S.S."/>
            <person name="Shirouzu T."/>
            <person name="Yoshinaga Y."/>
            <person name="Martin F.M."/>
            <person name="Grigoriev I.V."/>
            <person name="Hibbett D.S."/>
        </authorList>
    </citation>
    <scope>NUCLEOTIDE SEQUENCE [LARGE SCALE GENOMIC DNA]</scope>
    <source>
        <strain evidence="7 8">TUFC12733</strain>
    </source>
</reference>
<accession>A0A167KTS0</accession>
<evidence type="ECO:0000256" key="5">
    <source>
        <dbReference type="ARBA" id="ARBA00022691"/>
    </source>
</evidence>
<evidence type="ECO:0000256" key="3">
    <source>
        <dbReference type="ARBA" id="ARBA00022603"/>
    </source>
</evidence>
<evidence type="ECO:0000256" key="2">
    <source>
        <dbReference type="ARBA" id="ARBA00006149"/>
    </source>
</evidence>
<dbReference type="AlphaFoldDB" id="A0A167KTS0"/>
<dbReference type="STRING" id="1330018.A0A167KTS0"/>
<evidence type="ECO:0000256" key="4">
    <source>
        <dbReference type="ARBA" id="ARBA00022679"/>
    </source>
</evidence>
<evidence type="ECO:0000313" key="8">
    <source>
        <dbReference type="Proteomes" id="UP000076738"/>
    </source>
</evidence>
<keyword evidence="5" id="KW-0949">S-adenosyl-L-methionine</keyword>